<dbReference type="Gene3D" id="3.10.28.10">
    <property type="entry name" value="Homing endonucleases"/>
    <property type="match status" value="2"/>
</dbReference>
<dbReference type="SUPFAM" id="SSF55608">
    <property type="entry name" value="Homing endonucleases"/>
    <property type="match status" value="1"/>
</dbReference>
<keyword evidence="2" id="KW-0934">Plastid</keyword>
<accession>Q8SML6</accession>
<dbReference type="InterPro" id="IPR004860">
    <property type="entry name" value="LAGLIDADG_dom"/>
</dbReference>
<proteinExistence type="predicted"/>
<sequence>MTIKRQEVLEKRSSYLNVNADAFKGNSNERNEYINFMLSNNYAFSDYQISLCIGLLLSDTSFDVNFNNKAARLKTQQKTGHNEWLVNVKKCLLEFTASDKGIGQTAESRNMIELDTLKCPYFFELLQYFHSKDSINSRNIGAKGIKPSIKPWINPVTVANWFCGDGGKADFTRNQGKGITFNTQGFKKEECQILCDALYENLGIEALVKKDSSSPKLYRIDTAGASYDRFIEIVGPYIDPCFKSKLPTPRLARSRWGYMTSELFEACVSSKLTTPGIVENWKP</sequence>
<feature type="domain" description="Homing endonuclease LAGLIDADG" evidence="1">
    <location>
        <begin position="50"/>
        <end position="230"/>
    </location>
</feature>
<reference evidence="2" key="1">
    <citation type="journal article" date="2006" name="BMC Biol.">
        <title>The complete chloroplast DNA sequence of the green alga Oltmannsiellopsis viridis reveals a distinctive quadripartite architecture in the chloroplast genome of early diverging ulvophytes.</title>
        <authorList>
            <person name="Pombert J.F."/>
            <person name="Lemieux C."/>
            <person name="Turmel M."/>
        </authorList>
    </citation>
    <scope>NUCLEOTIDE SEQUENCE</scope>
</reference>
<name>Q8SML6_9CHLO</name>
<dbReference type="InterPro" id="IPR027434">
    <property type="entry name" value="Homing_endonucl"/>
</dbReference>
<keyword evidence="2" id="KW-0150">Chloroplast</keyword>
<dbReference type="EMBL" id="L43540">
    <property type="protein sequence ID" value="AAL77562.1"/>
    <property type="molecule type" value="Genomic_DNA"/>
</dbReference>
<evidence type="ECO:0000313" key="2">
    <source>
        <dbReference type="EMBL" id="AAL77562.1"/>
    </source>
</evidence>
<organism evidence="2">
    <name type="scientific">Dunaliella parva</name>
    <dbReference type="NCBI Taxonomy" id="3048"/>
    <lineage>
        <taxon>Eukaryota</taxon>
        <taxon>Viridiplantae</taxon>
        <taxon>Chlorophyta</taxon>
        <taxon>core chlorophytes</taxon>
        <taxon>Chlorophyceae</taxon>
        <taxon>CS clade</taxon>
        <taxon>Chlamydomonadales</taxon>
        <taxon>Dunaliellaceae</taxon>
        <taxon>Dunaliella</taxon>
    </lineage>
</organism>
<dbReference type="Pfam" id="PF03161">
    <property type="entry name" value="LAGLIDADG_2"/>
    <property type="match status" value="1"/>
</dbReference>
<protein>
    <recommendedName>
        <fullName evidence="1">Homing endonuclease LAGLIDADG domain-containing protein</fullName>
    </recommendedName>
</protein>
<dbReference type="GO" id="GO:0004519">
    <property type="term" value="F:endonuclease activity"/>
    <property type="evidence" value="ECO:0007669"/>
    <property type="project" value="InterPro"/>
</dbReference>
<evidence type="ECO:0000259" key="1">
    <source>
        <dbReference type="Pfam" id="PF03161"/>
    </source>
</evidence>
<dbReference type="AlphaFoldDB" id="Q8SML6"/>
<geneLocation type="chloroplast" evidence="2"/>